<protein>
    <submittedName>
        <fullName evidence="4">Septum formation initiator</fullName>
    </submittedName>
</protein>
<feature type="region of interest" description="Disordered" evidence="1">
    <location>
        <begin position="341"/>
        <end position="367"/>
    </location>
</feature>
<dbReference type="Pfam" id="PF26563">
    <property type="entry name" value="Rv3660c_N"/>
    <property type="match status" value="1"/>
</dbReference>
<dbReference type="InterPro" id="IPR059050">
    <property type="entry name" value="Rv3660c_N"/>
</dbReference>
<dbReference type="InterPro" id="IPR002586">
    <property type="entry name" value="CobQ/CobB/MinD/ParA_Nub-bd_dom"/>
</dbReference>
<dbReference type="InterPro" id="IPR050625">
    <property type="entry name" value="ParA/MinD_ATPase"/>
</dbReference>
<feature type="domain" description="CobQ/CobB/MinD/ParA nucleotide binding" evidence="2">
    <location>
        <begin position="150"/>
        <end position="355"/>
    </location>
</feature>
<gene>
    <name evidence="4" type="ORF">GCM10022197_34980</name>
</gene>
<dbReference type="EMBL" id="BAAAYR010000004">
    <property type="protein sequence ID" value="GAA3574924.1"/>
    <property type="molecule type" value="Genomic_DNA"/>
</dbReference>
<dbReference type="PANTHER" id="PTHR43384">
    <property type="entry name" value="SEPTUM SITE-DETERMINING PROTEIN MIND HOMOLOG, CHLOROPLASTIC-RELATED"/>
    <property type="match status" value="1"/>
</dbReference>
<dbReference type="InterPro" id="IPR022521">
    <property type="entry name" value="Rv3660c"/>
</dbReference>
<name>A0ABP6Y523_9ACTN</name>
<sequence length="381" mass="39386">MERHDRPSGAHGSGVPRPTPPPTRPSPPPTGEGPPVLVLTADPVLARHLLSVVAAVGLAPHDPVGDDDLRRSWRSASAVLVGRDRADQVNGLVLPPRPEVYVVGRDDDRVETYAWSTRLRAAVATLPSGAPDLAAALSGLADDAGRGVVVALTGGAGGVGTSTLAAALALTGARAGLRTLLVDTDPDGGGIDVLLGAEHLPGWRWSRFATARGHLGDVTAQLPHCDGVDVLAVDRGVRPELVLGPEQLAAVLGSAARENDLTVVDLPRHLDRAHDEVLRRAGRVLLLVRADVRGVAAADRAARSLATRCRVLEVVARTGPGRTLEPGLVADALDLPLAGSLPEDATVRPAAERGEPPGRSARSPLARLCGRLLDDPDGVAA</sequence>
<accession>A0ABP6Y523</accession>
<dbReference type="SUPFAM" id="SSF52540">
    <property type="entry name" value="P-loop containing nucleoside triphosphate hydrolases"/>
    <property type="match status" value="1"/>
</dbReference>
<dbReference type="NCBIfam" id="TIGR03815">
    <property type="entry name" value="CpaE_hom_Actino"/>
    <property type="match status" value="1"/>
</dbReference>
<reference evidence="5" key="1">
    <citation type="journal article" date="2019" name="Int. J. Syst. Evol. Microbiol.">
        <title>The Global Catalogue of Microorganisms (GCM) 10K type strain sequencing project: providing services to taxonomists for standard genome sequencing and annotation.</title>
        <authorList>
            <consortium name="The Broad Institute Genomics Platform"/>
            <consortium name="The Broad Institute Genome Sequencing Center for Infectious Disease"/>
            <person name="Wu L."/>
            <person name="Ma J."/>
        </authorList>
    </citation>
    <scope>NUCLEOTIDE SEQUENCE [LARGE SCALE GENOMIC DNA]</scope>
    <source>
        <strain evidence="5">JCM 16540</strain>
    </source>
</reference>
<evidence type="ECO:0000256" key="1">
    <source>
        <dbReference type="SAM" id="MobiDB-lite"/>
    </source>
</evidence>
<dbReference type="PANTHER" id="PTHR43384:SF11">
    <property type="entry name" value="SEPTUM SITE DETERMINING PROTEIN"/>
    <property type="match status" value="1"/>
</dbReference>
<dbReference type="Gene3D" id="3.40.50.300">
    <property type="entry name" value="P-loop containing nucleotide triphosphate hydrolases"/>
    <property type="match status" value="1"/>
</dbReference>
<proteinExistence type="predicted"/>
<evidence type="ECO:0000259" key="2">
    <source>
        <dbReference type="Pfam" id="PF01656"/>
    </source>
</evidence>
<organism evidence="4 5">
    <name type="scientific">Microlunatus spumicola</name>
    <dbReference type="NCBI Taxonomy" id="81499"/>
    <lineage>
        <taxon>Bacteria</taxon>
        <taxon>Bacillati</taxon>
        <taxon>Actinomycetota</taxon>
        <taxon>Actinomycetes</taxon>
        <taxon>Propionibacteriales</taxon>
        <taxon>Propionibacteriaceae</taxon>
        <taxon>Microlunatus</taxon>
    </lineage>
</organism>
<comment type="caution">
    <text evidence="4">The sequence shown here is derived from an EMBL/GenBank/DDBJ whole genome shotgun (WGS) entry which is preliminary data.</text>
</comment>
<keyword evidence="5" id="KW-1185">Reference proteome</keyword>
<dbReference type="Proteomes" id="UP001500767">
    <property type="component" value="Unassembled WGS sequence"/>
</dbReference>
<dbReference type="Pfam" id="PF01656">
    <property type="entry name" value="CbiA"/>
    <property type="match status" value="1"/>
</dbReference>
<feature type="region of interest" description="Disordered" evidence="1">
    <location>
        <begin position="1"/>
        <end position="36"/>
    </location>
</feature>
<evidence type="ECO:0000313" key="5">
    <source>
        <dbReference type="Proteomes" id="UP001500767"/>
    </source>
</evidence>
<evidence type="ECO:0000313" key="4">
    <source>
        <dbReference type="EMBL" id="GAA3574924.1"/>
    </source>
</evidence>
<feature type="domain" description="Rv3660c-like CheY-like N-terminal" evidence="3">
    <location>
        <begin position="39"/>
        <end position="144"/>
    </location>
</feature>
<feature type="compositionally biased region" description="Pro residues" evidence="1">
    <location>
        <begin position="17"/>
        <end position="32"/>
    </location>
</feature>
<evidence type="ECO:0000259" key="3">
    <source>
        <dbReference type="Pfam" id="PF26563"/>
    </source>
</evidence>
<dbReference type="InterPro" id="IPR027417">
    <property type="entry name" value="P-loop_NTPase"/>
</dbReference>